<proteinExistence type="predicted"/>
<evidence type="ECO:0000259" key="1">
    <source>
        <dbReference type="PROSITE" id="PS50987"/>
    </source>
</evidence>
<dbReference type="AlphaFoldDB" id="A0A2W5V6T4"/>
<dbReference type="SMART" id="SM00418">
    <property type="entry name" value="HTH_ARSR"/>
    <property type="match status" value="1"/>
</dbReference>
<dbReference type="InterPro" id="IPR011991">
    <property type="entry name" value="ArsR-like_HTH"/>
</dbReference>
<dbReference type="Pfam" id="PF12840">
    <property type="entry name" value="HTH_20"/>
    <property type="match status" value="1"/>
</dbReference>
<dbReference type="InterPro" id="IPR036388">
    <property type="entry name" value="WH-like_DNA-bd_sf"/>
</dbReference>
<dbReference type="CDD" id="cd00090">
    <property type="entry name" value="HTH_ARSR"/>
    <property type="match status" value="1"/>
</dbReference>
<accession>A0A2W5V6T4</accession>
<name>A0A2W5V6T4_9CAUL</name>
<dbReference type="GO" id="GO:0003700">
    <property type="term" value="F:DNA-binding transcription factor activity"/>
    <property type="evidence" value="ECO:0007669"/>
    <property type="project" value="InterPro"/>
</dbReference>
<comment type="caution">
    <text evidence="2">The sequence shown here is derived from an EMBL/GenBank/DDBJ whole genome shotgun (WGS) entry which is preliminary data.</text>
</comment>
<dbReference type="GO" id="GO:0032791">
    <property type="term" value="F:lead ion binding"/>
    <property type="evidence" value="ECO:0007669"/>
    <property type="project" value="TreeGrafter"/>
</dbReference>
<sequence>MDANIATPAALIGDTTRAAMLQALQDGRAQPASALAWAAGVTAQAASNHLSKLVDGGLLTVEREGRHRYYRLASAEVAHALEALSVLAAPVRSLETPRSAKARALRDARCCYGHLAGRLGVRVCEALVARHLLRPAADKLYDVTPDGLAWFEDLGVSVGGLRSSRGVARQCLDWTERRHHLAGPLGVKLLAAMTARGWLTLEPKGRAVRLTIDGAQALRERLGVTLDEDGRVAA</sequence>
<evidence type="ECO:0000313" key="3">
    <source>
        <dbReference type="Proteomes" id="UP000249393"/>
    </source>
</evidence>
<reference evidence="2 3" key="1">
    <citation type="submission" date="2017-08" db="EMBL/GenBank/DDBJ databases">
        <title>Infants hospitalized years apart are colonized by the same room-sourced microbial strains.</title>
        <authorList>
            <person name="Brooks B."/>
            <person name="Olm M.R."/>
            <person name="Firek B.A."/>
            <person name="Baker R."/>
            <person name="Thomas B.C."/>
            <person name="Morowitz M.J."/>
            <person name="Banfield J.F."/>
        </authorList>
    </citation>
    <scope>NUCLEOTIDE SEQUENCE [LARGE SCALE GENOMIC DNA]</scope>
    <source>
        <strain evidence="2">S2_003_000_R2_4</strain>
    </source>
</reference>
<dbReference type="PRINTS" id="PR00778">
    <property type="entry name" value="HTHARSR"/>
</dbReference>
<dbReference type="GO" id="GO:0010288">
    <property type="term" value="P:response to lead ion"/>
    <property type="evidence" value="ECO:0007669"/>
    <property type="project" value="TreeGrafter"/>
</dbReference>
<gene>
    <name evidence="2" type="ORF">DI526_08605</name>
</gene>
<dbReference type="Proteomes" id="UP000249393">
    <property type="component" value="Unassembled WGS sequence"/>
</dbReference>
<protein>
    <submittedName>
        <fullName evidence="2">Transcriptional regulator</fullName>
    </submittedName>
</protein>
<dbReference type="InterPro" id="IPR001845">
    <property type="entry name" value="HTH_ArsR_DNA-bd_dom"/>
</dbReference>
<organism evidence="2 3">
    <name type="scientific">Caulobacter segnis</name>
    <dbReference type="NCBI Taxonomy" id="88688"/>
    <lineage>
        <taxon>Bacteria</taxon>
        <taxon>Pseudomonadati</taxon>
        <taxon>Pseudomonadota</taxon>
        <taxon>Alphaproteobacteria</taxon>
        <taxon>Caulobacterales</taxon>
        <taxon>Caulobacteraceae</taxon>
        <taxon>Caulobacter</taxon>
    </lineage>
</organism>
<dbReference type="InterPro" id="IPR036390">
    <property type="entry name" value="WH_DNA-bd_sf"/>
</dbReference>
<dbReference type="SUPFAM" id="SSF46785">
    <property type="entry name" value="Winged helix' DNA-binding domain"/>
    <property type="match status" value="1"/>
</dbReference>
<dbReference type="NCBIfam" id="NF033788">
    <property type="entry name" value="HTH_metalloreg"/>
    <property type="match status" value="1"/>
</dbReference>
<dbReference type="RefSeq" id="WP_304276580.1">
    <property type="nucleotide sequence ID" value="NZ_QFQZ01000020.1"/>
</dbReference>
<dbReference type="GO" id="GO:0097063">
    <property type="term" value="F:cadmium ion sensor activity"/>
    <property type="evidence" value="ECO:0007669"/>
    <property type="project" value="TreeGrafter"/>
</dbReference>
<dbReference type="PANTHER" id="PTHR39168">
    <property type="entry name" value="TRANSCRIPTIONAL REGULATOR-RELATED"/>
    <property type="match status" value="1"/>
</dbReference>
<dbReference type="Gene3D" id="1.10.10.10">
    <property type="entry name" value="Winged helix-like DNA-binding domain superfamily/Winged helix DNA-binding domain"/>
    <property type="match status" value="1"/>
</dbReference>
<feature type="domain" description="HTH arsR-type" evidence="1">
    <location>
        <begin position="1"/>
        <end position="92"/>
    </location>
</feature>
<dbReference type="GO" id="GO:0003677">
    <property type="term" value="F:DNA binding"/>
    <property type="evidence" value="ECO:0007669"/>
    <property type="project" value="TreeGrafter"/>
</dbReference>
<dbReference type="InterPro" id="IPR052543">
    <property type="entry name" value="HTH_Metal-responsive_Reg"/>
</dbReference>
<dbReference type="PANTHER" id="PTHR39168:SF1">
    <property type="entry name" value="TRANSCRIPTIONAL REGULATORY PROTEIN"/>
    <property type="match status" value="1"/>
</dbReference>
<dbReference type="GO" id="GO:0046686">
    <property type="term" value="P:response to cadmium ion"/>
    <property type="evidence" value="ECO:0007669"/>
    <property type="project" value="TreeGrafter"/>
</dbReference>
<dbReference type="EMBL" id="QFQZ01000020">
    <property type="protein sequence ID" value="PZR34972.1"/>
    <property type="molecule type" value="Genomic_DNA"/>
</dbReference>
<dbReference type="PROSITE" id="PS50987">
    <property type="entry name" value="HTH_ARSR_2"/>
    <property type="match status" value="1"/>
</dbReference>
<evidence type="ECO:0000313" key="2">
    <source>
        <dbReference type="EMBL" id="PZR34972.1"/>
    </source>
</evidence>